<dbReference type="SUPFAM" id="SSF140423">
    <property type="entry name" value="MW0975(SA0943)-like"/>
    <property type="match status" value="1"/>
</dbReference>
<evidence type="ECO:0008006" key="3">
    <source>
        <dbReference type="Google" id="ProtNLM"/>
    </source>
</evidence>
<evidence type="ECO:0000313" key="1">
    <source>
        <dbReference type="EMBL" id="RKL68858.1"/>
    </source>
</evidence>
<dbReference type="Proteomes" id="UP000281498">
    <property type="component" value="Unassembled WGS sequence"/>
</dbReference>
<dbReference type="InterPro" id="IPR019454">
    <property type="entry name" value="Lipoprot_YkyA-like"/>
</dbReference>
<dbReference type="Pfam" id="PF10368">
    <property type="entry name" value="YkyA"/>
    <property type="match status" value="1"/>
</dbReference>
<proteinExistence type="predicted"/>
<dbReference type="EMBL" id="PDOE01000001">
    <property type="protein sequence ID" value="RKL68858.1"/>
    <property type="molecule type" value="Genomic_DNA"/>
</dbReference>
<accession>A0A3A9KB79</accession>
<dbReference type="Gene3D" id="1.20.120.570">
    <property type="entry name" value="YkyA-like"/>
    <property type="match status" value="1"/>
</dbReference>
<protein>
    <recommendedName>
        <fullName evidence="3">Cell-wall binding lipoprotein</fullName>
    </recommendedName>
</protein>
<dbReference type="InterPro" id="IPR036785">
    <property type="entry name" value="YkyA-like_sf"/>
</dbReference>
<evidence type="ECO:0000313" key="2">
    <source>
        <dbReference type="Proteomes" id="UP000281498"/>
    </source>
</evidence>
<organism evidence="1 2">
    <name type="scientific">Salipaludibacillus neizhouensis</name>
    <dbReference type="NCBI Taxonomy" id="885475"/>
    <lineage>
        <taxon>Bacteria</taxon>
        <taxon>Bacillati</taxon>
        <taxon>Bacillota</taxon>
        <taxon>Bacilli</taxon>
        <taxon>Bacillales</taxon>
        <taxon>Bacillaceae</taxon>
    </lineage>
</organism>
<comment type="caution">
    <text evidence="1">The sequence shown here is derived from an EMBL/GenBank/DDBJ whole genome shotgun (WGS) entry which is preliminary data.</text>
</comment>
<name>A0A3A9KB79_9BACI</name>
<dbReference type="AlphaFoldDB" id="A0A3A9KB79"/>
<dbReference type="PROSITE" id="PS51257">
    <property type="entry name" value="PROKAR_LIPOPROTEIN"/>
    <property type="match status" value="1"/>
</dbReference>
<dbReference type="OrthoDB" id="2576511at2"/>
<gene>
    <name evidence="1" type="ORF">CR203_02105</name>
</gene>
<sequence>MKNIYIVLVMVVTLIILSGCTNEQPAELMFEPLEESVQIEQDIETKQGPLTEAEQNEAELYTEMLTLSSVDEIEPLADEAIASAESRRTIMEEEYELIEESYTVFQEIEPHVEEIDEEEAEQKTHGEELIQVMDERYDVYQELHEVYMASIEDDIKLYEMAKTEDVEVEDLQAQHEIVNESYSQITSLNDQFNELTSSYNEAKVAFYEASDLDINFE</sequence>
<reference evidence="1 2" key="1">
    <citation type="submission" date="2017-10" db="EMBL/GenBank/DDBJ databases">
        <title>Bacillus sp. nov., a halophilic bacterium isolated from a Keqin Lake.</title>
        <authorList>
            <person name="Wang H."/>
        </authorList>
    </citation>
    <scope>NUCLEOTIDE SEQUENCE [LARGE SCALE GENOMIC DNA]</scope>
    <source>
        <strain evidence="1 2">KCTC 13187</strain>
    </source>
</reference>
<dbReference type="RefSeq" id="WP_110936502.1">
    <property type="nucleotide sequence ID" value="NZ_KZ614146.1"/>
</dbReference>
<keyword evidence="2" id="KW-1185">Reference proteome</keyword>